<dbReference type="GO" id="GO:1901907">
    <property type="term" value="P:diadenosine pentaphosphate catabolic process"/>
    <property type="evidence" value="ECO:0007669"/>
    <property type="project" value="TreeGrafter"/>
</dbReference>
<dbReference type="GO" id="GO:1901909">
    <property type="term" value="P:diadenosine hexaphosphate catabolic process"/>
    <property type="evidence" value="ECO:0007669"/>
    <property type="project" value="TreeGrafter"/>
</dbReference>
<dbReference type="EMBL" id="LCTV02000002">
    <property type="protein sequence ID" value="PRQ77211.1"/>
    <property type="molecule type" value="Genomic_DNA"/>
</dbReference>
<dbReference type="PANTHER" id="PTHR12629:SF0">
    <property type="entry name" value="DIPHOSPHOINOSITOL-POLYPHOSPHATE DIPHOSPHATASE"/>
    <property type="match status" value="1"/>
</dbReference>
<protein>
    <submittedName>
        <fullName evidence="5">BY PROTMAP: gi|472587349|gb|EMS24848.1| NUDIX hydrolase domain containing protein [Rhodosporidium toruloides NP11] gi|647401278|emb|CDR47406.1| RHTO0S14e03246g1_1 [Rhodosporidium toruloides]</fullName>
    </submittedName>
</protein>
<evidence type="ECO:0000313" key="5">
    <source>
        <dbReference type="EMBL" id="CTR05604.1"/>
    </source>
</evidence>
<keyword evidence="7" id="KW-1185">Reference proteome</keyword>
<evidence type="ECO:0000256" key="2">
    <source>
        <dbReference type="ARBA" id="ARBA00022801"/>
    </source>
</evidence>
<dbReference type="SUPFAM" id="SSF55811">
    <property type="entry name" value="Nudix"/>
    <property type="match status" value="1"/>
</dbReference>
<feature type="domain" description="Nudix hydrolase" evidence="4">
    <location>
        <begin position="4"/>
        <end position="258"/>
    </location>
</feature>
<dbReference type="STRING" id="5286.A0A0K3C7C4"/>
<dbReference type="GO" id="GO:0000298">
    <property type="term" value="F:endopolyphosphatase activity"/>
    <property type="evidence" value="ECO:0007669"/>
    <property type="project" value="TreeGrafter"/>
</dbReference>
<dbReference type="OrthoDB" id="2011998at2759"/>
<dbReference type="EMBL" id="CWKI01000002">
    <property type="protein sequence ID" value="CTR05604.1"/>
    <property type="molecule type" value="Genomic_DNA"/>
</dbReference>
<dbReference type="InterPro" id="IPR020084">
    <property type="entry name" value="NUDIX_hydrolase_CS"/>
</dbReference>
<feature type="region of interest" description="Disordered" evidence="3">
    <location>
        <begin position="163"/>
        <end position="192"/>
    </location>
</feature>
<dbReference type="GO" id="GO:0005737">
    <property type="term" value="C:cytoplasm"/>
    <property type="evidence" value="ECO:0007669"/>
    <property type="project" value="TreeGrafter"/>
</dbReference>
<reference evidence="6 8" key="2">
    <citation type="journal article" date="2018" name="Elife">
        <title>Functional genomics of lipid metabolism in the oleaginous yeast Rhodosporidium toruloides.</title>
        <authorList>
            <person name="Coradetti S.T."/>
            <person name="Pinel D."/>
            <person name="Geiselman G."/>
            <person name="Ito M."/>
            <person name="Mondo S."/>
            <person name="Reilly M.C."/>
            <person name="Cheng Y.F."/>
            <person name="Bauer S."/>
            <person name="Grigoriev I."/>
            <person name="Gladden J.M."/>
            <person name="Simmons B.A."/>
            <person name="Brem R."/>
            <person name="Arkin A.P."/>
            <person name="Skerker J.M."/>
        </authorList>
    </citation>
    <scope>NUCLEOTIDE SEQUENCE [LARGE SCALE GENOMIC DNA]</scope>
    <source>
        <strain evidence="6 8">NBRC 0880</strain>
    </source>
</reference>
<accession>A0A0K3C7C4</accession>
<feature type="compositionally biased region" description="Low complexity" evidence="3">
    <location>
        <begin position="163"/>
        <end position="188"/>
    </location>
</feature>
<dbReference type="GO" id="GO:0046872">
    <property type="term" value="F:metal ion binding"/>
    <property type="evidence" value="ECO:0007669"/>
    <property type="project" value="UniProtKB-KW"/>
</dbReference>
<dbReference type="GO" id="GO:0005634">
    <property type="term" value="C:nucleus"/>
    <property type="evidence" value="ECO:0007669"/>
    <property type="project" value="TreeGrafter"/>
</dbReference>
<dbReference type="Pfam" id="PF00293">
    <property type="entry name" value="NUDIX"/>
    <property type="match status" value="1"/>
</dbReference>
<dbReference type="GO" id="GO:0034432">
    <property type="term" value="F:bis(5'-adenosyl)-pentaphosphatase activity"/>
    <property type="evidence" value="ECO:0007669"/>
    <property type="project" value="TreeGrafter"/>
</dbReference>
<evidence type="ECO:0000256" key="1">
    <source>
        <dbReference type="ARBA" id="ARBA00022723"/>
    </source>
</evidence>
<evidence type="ECO:0000259" key="4">
    <source>
        <dbReference type="PROSITE" id="PS51462"/>
    </source>
</evidence>
<feature type="region of interest" description="Disordered" evidence="3">
    <location>
        <begin position="122"/>
        <end position="145"/>
    </location>
</feature>
<dbReference type="PROSITE" id="PS51462">
    <property type="entry name" value="NUDIX"/>
    <property type="match status" value="1"/>
</dbReference>
<dbReference type="InterPro" id="IPR000086">
    <property type="entry name" value="NUDIX_hydrolase_dom"/>
</dbReference>
<reference evidence="5 7" key="1">
    <citation type="submission" date="2015-07" db="EMBL/GenBank/DDBJ databases">
        <authorList>
            <person name="Cajimat M.N.B."/>
            <person name="Milazzo M.L."/>
            <person name="Fulhorst C.F."/>
        </authorList>
    </citation>
    <scope>NUCLEOTIDE SEQUENCE [LARGE SCALE GENOMIC DNA]</scope>
    <source>
        <strain evidence="5">Single colony</strain>
    </source>
</reference>
<sequence length="280" mass="30401">MASPRPVAVAVIICFPSTPQHTTPSSDTSQDAPQPAFLLVSSRKKKHLHVFPKGGVEQGETSDFAAQRESWEEAGLKPNSAVHLTHLLTLHDPSPHILSPSTDRESPSFVASCQYSFELFLLPPPEPRADRSTDDAPSHDEMNADDTANLADSASLSTSATSSVSSISSAPSSASSSAPSGHPLSSSAGPIEPASSALTEPYSLAYLSPTWPESTERTRIFLSGWDELEKTVCWGRREDVMRQAVRSAKEWVDDWWKRTGGRIEDAEMSNGVEEEENERI</sequence>
<dbReference type="Gene3D" id="3.90.79.10">
    <property type="entry name" value="Nucleoside Triphosphate Pyrophosphohydrolase"/>
    <property type="match status" value="1"/>
</dbReference>
<dbReference type="Proteomes" id="UP000239560">
    <property type="component" value="Unassembled WGS sequence"/>
</dbReference>
<name>A0A0K3C7C4_RHOTO</name>
<gene>
    <name evidence="5" type="primary">FGENESH: predicted gene_2.634</name>
    <name evidence="6" type="ORF">AAT19DRAFT_12629</name>
    <name evidence="5" type="ORF">BN2166_0014650</name>
</gene>
<proteinExistence type="predicted"/>
<dbReference type="GO" id="GO:0071543">
    <property type="term" value="P:diphosphoinositol polyphosphate metabolic process"/>
    <property type="evidence" value="ECO:0007669"/>
    <property type="project" value="TreeGrafter"/>
</dbReference>
<dbReference type="PANTHER" id="PTHR12629">
    <property type="entry name" value="DIPHOSPHOINOSITOL POLYPHOSPHATE PHOSPHOHYDROLASE"/>
    <property type="match status" value="1"/>
</dbReference>
<dbReference type="AlphaFoldDB" id="A0A0K3C7C4"/>
<evidence type="ECO:0000313" key="8">
    <source>
        <dbReference type="Proteomes" id="UP000239560"/>
    </source>
</evidence>
<dbReference type="GO" id="GO:1901911">
    <property type="term" value="P:adenosine 5'-(hexahydrogen pentaphosphate) catabolic process"/>
    <property type="evidence" value="ECO:0007669"/>
    <property type="project" value="TreeGrafter"/>
</dbReference>
<feature type="compositionally biased region" description="Basic and acidic residues" evidence="3">
    <location>
        <begin position="127"/>
        <end position="142"/>
    </location>
</feature>
<dbReference type="GO" id="GO:0034431">
    <property type="term" value="F:bis(5'-adenosyl)-hexaphosphatase activity"/>
    <property type="evidence" value="ECO:0007669"/>
    <property type="project" value="TreeGrafter"/>
</dbReference>
<evidence type="ECO:0000313" key="6">
    <source>
        <dbReference type="EMBL" id="PRQ77211.1"/>
    </source>
</evidence>
<keyword evidence="1" id="KW-0479">Metal-binding</keyword>
<dbReference type="InterPro" id="IPR015797">
    <property type="entry name" value="NUDIX_hydrolase-like_dom_sf"/>
</dbReference>
<dbReference type="Proteomes" id="UP000199069">
    <property type="component" value="Unassembled WGS sequence"/>
</dbReference>
<evidence type="ECO:0000313" key="7">
    <source>
        <dbReference type="Proteomes" id="UP000199069"/>
    </source>
</evidence>
<dbReference type="GO" id="GO:0008486">
    <property type="term" value="F:diphosphoinositol-polyphosphate diphosphatase activity"/>
    <property type="evidence" value="ECO:0007669"/>
    <property type="project" value="TreeGrafter"/>
</dbReference>
<dbReference type="PROSITE" id="PS00893">
    <property type="entry name" value="NUDIX_BOX"/>
    <property type="match status" value="1"/>
</dbReference>
<keyword evidence="2 5" id="KW-0378">Hydrolase</keyword>
<organism evidence="5 7">
    <name type="scientific">Rhodotorula toruloides</name>
    <name type="common">Yeast</name>
    <name type="synonym">Rhodosporidium toruloides</name>
    <dbReference type="NCBI Taxonomy" id="5286"/>
    <lineage>
        <taxon>Eukaryota</taxon>
        <taxon>Fungi</taxon>
        <taxon>Dikarya</taxon>
        <taxon>Basidiomycota</taxon>
        <taxon>Pucciniomycotina</taxon>
        <taxon>Microbotryomycetes</taxon>
        <taxon>Sporidiobolales</taxon>
        <taxon>Sporidiobolaceae</taxon>
        <taxon>Rhodotorula</taxon>
    </lineage>
</organism>
<evidence type="ECO:0000256" key="3">
    <source>
        <dbReference type="SAM" id="MobiDB-lite"/>
    </source>
</evidence>